<reference evidence="1 2" key="2">
    <citation type="journal article" date="2022" name="Mol. Ecol. Resour.">
        <title>The genomes of chicory, endive, great burdock and yacon provide insights into Asteraceae paleo-polyploidization history and plant inulin production.</title>
        <authorList>
            <person name="Fan W."/>
            <person name="Wang S."/>
            <person name="Wang H."/>
            <person name="Wang A."/>
            <person name="Jiang F."/>
            <person name="Liu H."/>
            <person name="Zhao H."/>
            <person name="Xu D."/>
            <person name="Zhang Y."/>
        </authorList>
    </citation>
    <scope>NUCLEOTIDE SEQUENCE [LARGE SCALE GENOMIC DNA]</scope>
    <source>
        <strain evidence="2">cv. Punajuju</strain>
        <tissue evidence="1">Leaves</tissue>
    </source>
</reference>
<sequence length="93" mass="10254">MPSQSTSESSSEDIITKPNIKHSNENLGSKQLKNIDSLIQAPMNGNEVVNGCIEVEYTESEKLNDFEDVHRSLKESNVFFNGARAHRDGVGCS</sequence>
<dbReference type="EMBL" id="CM042009">
    <property type="protein sequence ID" value="KAI3788121.1"/>
    <property type="molecule type" value="Genomic_DNA"/>
</dbReference>
<reference evidence="2" key="1">
    <citation type="journal article" date="2022" name="Mol. Ecol. Resour.">
        <title>The genomes of chicory, endive, great burdock and yacon provide insights into Asteraceae palaeo-polyploidization history and plant inulin production.</title>
        <authorList>
            <person name="Fan W."/>
            <person name="Wang S."/>
            <person name="Wang H."/>
            <person name="Wang A."/>
            <person name="Jiang F."/>
            <person name="Liu H."/>
            <person name="Zhao H."/>
            <person name="Xu D."/>
            <person name="Zhang Y."/>
        </authorList>
    </citation>
    <scope>NUCLEOTIDE SEQUENCE [LARGE SCALE GENOMIC DNA]</scope>
    <source>
        <strain evidence="2">cv. Punajuju</strain>
    </source>
</reference>
<proteinExistence type="predicted"/>
<keyword evidence="2" id="KW-1185">Reference proteome</keyword>
<dbReference type="Proteomes" id="UP001055811">
    <property type="component" value="Linkage Group LG01"/>
</dbReference>
<name>A0ACB9GY22_CICIN</name>
<accession>A0ACB9GY22</accession>
<evidence type="ECO:0000313" key="2">
    <source>
        <dbReference type="Proteomes" id="UP001055811"/>
    </source>
</evidence>
<evidence type="ECO:0000313" key="1">
    <source>
        <dbReference type="EMBL" id="KAI3788121.1"/>
    </source>
</evidence>
<organism evidence="1 2">
    <name type="scientific">Cichorium intybus</name>
    <name type="common">Chicory</name>
    <dbReference type="NCBI Taxonomy" id="13427"/>
    <lineage>
        <taxon>Eukaryota</taxon>
        <taxon>Viridiplantae</taxon>
        <taxon>Streptophyta</taxon>
        <taxon>Embryophyta</taxon>
        <taxon>Tracheophyta</taxon>
        <taxon>Spermatophyta</taxon>
        <taxon>Magnoliopsida</taxon>
        <taxon>eudicotyledons</taxon>
        <taxon>Gunneridae</taxon>
        <taxon>Pentapetalae</taxon>
        <taxon>asterids</taxon>
        <taxon>campanulids</taxon>
        <taxon>Asterales</taxon>
        <taxon>Asteraceae</taxon>
        <taxon>Cichorioideae</taxon>
        <taxon>Cichorieae</taxon>
        <taxon>Cichoriinae</taxon>
        <taxon>Cichorium</taxon>
    </lineage>
</organism>
<protein>
    <submittedName>
        <fullName evidence="1">Uncharacterized protein</fullName>
    </submittedName>
</protein>
<comment type="caution">
    <text evidence="1">The sequence shown here is derived from an EMBL/GenBank/DDBJ whole genome shotgun (WGS) entry which is preliminary data.</text>
</comment>
<gene>
    <name evidence="1" type="ORF">L2E82_00799</name>
</gene>